<gene>
    <name evidence="10" type="ORF">MUB46_09450</name>
</gene>
<dbReference type="GO" id="GO:0005886">
    <property type="term" value="C:plasma membrane"/>
    <property type="evidence" value="ECO:0007669"/>
    <property type="project" value="UniProtKB-SubCell"/>
</dbReference>
<feature type="transmembrane region" description="Helical" evidence="8">
    <location>
        <begin position="89"/>
        <end position="122"/>
    </location>
</feature>
<dbReference type="Proteomes" id="UP001320898">
    <property type="component" value="Unassembled WGS sequence"/>
</dbReference>
<dbReference type="EC" id="2.4.-.-" evidence="10"/>
<evidence type="ECO:0000259" key="9">
    <source>
        <dbReference type="Pfam" id="PF13231"/>
    </source>
</evidence>
<feature type="transmembrane region" description="Helical" evidence="8">
    <location>
        <begin position="371"/>
        <end position="388"/>
    </location>
</feature>
<evidence type="ECO:0000313" key="10">
    <source>
        <dbReference type="EMBL" id="MCT8972079.1"/>
    </source>
</evidence>
<dbReference type="PANTHER" id="PTHR33908">
    <property type="entry name" value="MANNOSYLTRANSFERASE YKCB-RELATED"/>
    <property type="match status" value="1"/>
</dbReference>
<evidence type="ECO:0000313" key="11">
    <source>
        <dbReference type="Proteomes" id="UP001320898"/>
    </source>
</evidence>
<evidence type="ECO:0000256" key="8">
    <source>
        <dbReference type="SAM" id="Phobius"/>
    </source>
</evidence>
<feature type="transmembrane region" description="Helical" evidence="8">
    <location>
        <begin position="20"/>
        <end position="42"/>
    </location>
</feature>
<keyword evidence="4 10" id="KW-0808">Transferase</keyword>
<evidence type="ECO:0000256" key="4">
    <source>
        <dbReference type="ARBA" id="ARBA00022679"/>
    </source>
</evidence>
<dbReference type="GO" id="GO:0009103">
    <property type="term" value="P:lipopolysaccharide biosynthetic process"/>
    <property type="evidence" value="ECO:0007669"/>
    <property type="project" value="UniProtKB-ARBA"/>
</dbReference>
<keyword evidence="3 10" id="KW-0328">Glycosyltransferase</keyword>
<dbReference type="InterPro" id="IPR038731">
    <property type="entry name" value="RgtA/B/C-like"/>
</dbReference>
<feature type="transmembrane region" description="Helical" evidence="8">
    <location>
        <begin position="183"/>
        <end position="209"/>
    </location>
</feature>
<feature type="transmembrane region" description="Helical" evidence="8">
    <location>
        <begin position="134"/>
        <end position="151"/>
    </location>
</feature>
<dbReference type="AlphaFoldDB" id="A0AAW5R0E9"/>
<comment type="subcellular location">
    <subcellularLocation>
        <location evidence="1">Cell membrane</location>
        <topology evidence="1">Multi-pass membrane protein</topology>
    </subcellularLocation>
</comment>
<dbReference type="RefSeq" id="WP_261615656.1">
    <property type="nucleotide sequence ID" value="NZ_JALIDZ010000004.1"/>
</dbReference>
<reference evidence="10 11" key="1">
    <citation type="submission" date="2022-04" db="EMBL/GenBank/DDBJ databases">
        <authorList>
            <person name="Ye Y.-Q."/>
            <person name="Du Z.-J."/>
        </authorList>
    </citation>
    <scope>NUCLEOTIDE SEQUENCE [LARGE SCALE GENOMIC DNA]</scope>
    <source>
        <strain evidence="10 11">A6E488</strain>
    </source>
</reference>
<evidence type="ECO:0000256" key="5">
    <source>
        <dbReference type="ARBA" id="ARBA00022692"/>
    </source>
</evidence>
<feature type="transmembrane region" description="Helical" evidence="8">
    <location>
        <begin position="157"/>
        <end position="174"/>
    </location>
</feature>
<name>A0AAW5R0E9_9HYPH</name>
<keyword evidence="11" id="KW-1185">Reference proteome</keyword>
<dbReference type="GO" id="GO:0016763">
    <property type="term" value="F:pentosyltransferase activity"/>
    <property type="evidence" value="ECO:0007669"/>
    <property type="project" value="TreeGrafter"/>
</dbReference>
<feature type="domain" description="Glycosyltransferase RgtA/B/C/D-like" evidence="9">
    <location>
        <begin position="85"/>
        <end position="243"/>
    </location>
</feature>
<comment type="caution">
    <text evidence="10">The sequence shown here is derived from an EMBL/GenBank/DDBJ whole genome shotgun (WGS) entry which is preliminary data.</text>
</comment>
<feature type="transmembrane region" description="Helical" evidence="8">
    <location>
        <begin position="341"/>
        <end position="359"/>
    </location>
</feature>
<dbReference type="PANTHER" id="PTHR33908:SF11">
    <property type="entry name" value="MEMBRANE PROTEIN"/>
    <property type="match status" value="1"/>
</dbReference>
<proteinExistence type="predicted"/>
<evidence type="ECO:0000256" key="3">
    <source>
        <dbReference type="ARBA" id="ARBA00022676"/>
    </source>
</evidence>
<protein>
    <submittedName>
        <fullName evidence="10">Glycosyltransferase family 39 protein</fullName>
        <ecNumber evidence="10">2.4.-.-</ecNumber>
    </submittedName>
</protein>
<feature type="transmembrane region" description="Helical" evidence="8">
    <location>
        <begin position="317"/>
        <end position="334"/>
    </location>
</feature>
<dbReference type="EMBL" id="JALIDZ010000004">
    <property type="protein sequence ID" value="MCT8972079.1"/>
    <property type="molecule type" value="Genomic_DNA"/>
</dbReference>
<feature type="transmembrane region" description="Helical" evidence="8">
    <location>
        <begin position="395"/>
        <end position="415"/>
    </location>
</feature>
<dbReference type="Pfam" id="PF13231">
    <property type="entry name" value="PMT_2"/>
    <property type="match status" value="1"/>
</dbReference>
<keyword evidence="5 8" id="KW-0812">Transmembrane</keyword>
<evidence type="ECO:0000256" key="1">
    <source>
        <dbReference type="ARBA" id="ARBA00004651"/>
    </source>
</evidence>
<sequence>MSAITDLKSAGDGLLRRRGLVLLAFAALMAALLVAGLAMRALGEAGEANTYALLAEAFLNGRLDVSGCFDEDCAIYADRMWVIFPPAPAVLVMPFVALFGPGFSGFILLAMLLTGISLALWWRILGHLGLDRETAVWLVLALAFATPLYYVTIRGDGVWFFAQTVAFLGIAVAIHETVRGGSLVLAGVAIGVAFLSRQMSIFMLPFLFALALRSEEPLISFRWPHWRRALALGLPVAAAVLIYFAYNYVRFGSPTDTGYGYMMPPSAGAETMSTRRIDEYGLFSSAYVLFNALYLFVQGFHLQFGGETLTVPEAMDSAGTSLLAASPFVLLAVFAPMRRAVVIGLVMIAVMAVPMLFYHSNGFSQYNVQRYALDWLPILFVILAFALTDRLRPALQVLVTYAIGLNVVTMVMLALTTGG</sequence>
<organism evidence="10 11">
    <name type="scientific">Microbaculum marinisediminis</name>
    <dbReference type="NCBI Taxonomy" id="2931392"/>
    <lineage>
        <taxon>Bacteria</taxon>
        <taxon>Pseudomonadati</taxon>
        <taxon>Pseudomonadota</taxon>
        <taxon>Alphaproteobacteria</taxon>
        <taxon>Hyphomicrobiales</taxon>
        <taxon>Tepidamorphaceae</taxon>
        <taxon>Microbaculum</taxon>
    </lineage>
</organism>
<accession>A0AAW5R0E9</accession>
<keyword evidence="7 8" id="KW-0472">Membrane</keyword>
<keyword evidence="2" id="KW-1003">Cell membrane</keyword>
<evidence type="ECO:0000256" key="7">
    <source>
        <dbReference type="ARBA" id="ARBA00023136"/>
    </source>
</evidence>
<keyword evidence="6 8" id="KW-1133">Transmembrane helix</keyword>
<evidence type="ECO:0000256" key="2">
    <source>
        <dbReference type="ARBA" id="ARBA00022475"/>
    </source>
</evidence>
<dbReference type="InterPro" id="IPR050297">
    <property type="entry name" value="LipidA_mod_glycosyltrf_83"/>
</dbReference>
<feature type="transmembrane region" description="Helical" evidence="8">
    <location>
        <begin position="229"/>
        <end position="249"/>
    </location>
</feature>
<evidence type="ECO:0000256" key="6">
    <source>
        <dbReference type="ARBA" id="ARBA00022989"/>
    </source>
</evidence>
<feature type="transmembrane region" description="Helical" evidence="8">
    <location>
        <begin position="280"/>
        <end position="297"/>
    </location>
</feature>